<dbReference type="AlphaFoldDB" id="A0A388L6X7"/>
<comment type="caution">
    <text evidence="3">The sequence shown here is derived from an EMBL/GenBank/DDBJ whole genome shotgun (WGS) entry which is preliminary data.</text>
</comment>
<accession>A0A388L6X7</accession>
<evidence type="ECO:0000313" key="4">
    <source>
        <dbReference type="Proteomes" id="UP000265515"/>
    </source>
</evidence>
<dbReference type="SUPFAM" id="SSF56672">
    <property type="entry name" value="DNA/RNA polymerases"/>
    <property type="match status" value="1"/>
</dbReference>
<dbReference type="InterPro" id="IPR043128">
    <property type="entry name" value="Rev_trsase/Diguanyl_cyclase"/>
</dbReference>
<feature type="compositionally biased region" description="Basic and acidic residues" evidence="1">
    <location>
        <begin position="27"/>
        <end position="48"/>
    </location>
</feature>
<feature type="region of interest" description="Disordered" evidence="1">
    <location>
        <begin position="208"/>
        <end position="239"/>
    </location>
</feature>
<dbReference type="Gramene" id="GBG78055">
    <property type="protein sequence ID" value="GBG78055"/>
    <property type="gene ID" value="CBR_g25992"/>
</dbReference>
<evidence type="ECO:0000256" key="1">
    <source>
        <dbReference type="SAM" id="MobiDB-lite"/>
    </source>
</evidence>
<feature type="region of interest" description="Disordered" evidence="1">
    <location>
        <begin position="435"/>
        <end position="454"/>
    </location>
</feature>
<feature type="region of interest" description="Disordered" evidence="1">
    <location>
        <begin position="1"/>
        <end position="190"/>
    </location>
</feature>
<feature type="compositionally biased region" description="Basic and acidic residues" evidence="1">
    <location>
        <begin position="215"/>
        <end position="226"/>
    </location>
</feature>
<organism evidence="3 4">
    <name type="scientific">Chara braunii</name>
    <name type="common">Braun's stonewort</name>
    <dbReference type="NCBI Taxonomy" id="69332"/>
    <lineage>
        <taxon>Eukaryota</taxon>
        <taxon>Viridiplantae</taxon>
        <taxon>Streptophyta</taxon>
        <taxon>Charophyceae</taxon>
        <taxon>Charales</taxon>
        <taxon>Characeae</taxon>
        <taxon>Chara</taxon>
    </lineage>
</organism>
<dbReference type="InterPro" id="IPR057191">
    <property type="entry name" value="DUF7869"/>
</dbReference>
<evidence type="ECO:0000259" key="2">
    <source>
        <dbReference type="Pfam" id="PF25273"/>
    </source>
</evidence>
<name>A0A388L6X7_CHABU</name>
<gene>
    <name evidence="3" type="ORF">CBR_g25992</name>
</gene>
<dbReference type="InterPro" id="IPR043502">
    <property type="entry name" value="DNA/RNA_pol_sf"/>
</dbReference>
<evidence type="ECO:0000313" key="3">
    <source>
        <dbReference type="EMBL" id="GBG78055.1"/>
    </source>
</evidence>
<feature type="compositionally biased region" description="Acidic residues" evidence="1">
    <location>
        <begin position="464"/>
        <end position="514"/>
    </location>
</feature>
<protein>
    <recommendedName>
        <fullName evidence="2">DUF7869 domain-containing protein</fullName>
    </recommendedName>
</protein>
<sequence>MATEDETDNRKSEGGSGLGGSVVQSEEGQKDRESANPDGTKGNRKEISSGESSGKVGGSRQGTQETKEGRNKDRTSPRNSEGAASKKVRVTDARRKLAEIEKRTAEYKARLIEEMMTGNEEGPLQEEPRDERRAGRGGTGQRDKGSNRGGTPSKRRKERENSPGMEAEKVTNPPAIDNRASRLPTTPTITRGCEGLWSLRERVLGWFDPEGTANTREEQKAGKEGPDTSMAGEASSSEGDLRKIVSSLARALNKNQGYLADAKKNLMFDGANITEFLIDYKNLATLLKWTEEEKMDHLGQHVSLSLGRDIMAIVVASRSLKETRDVMMRKYLAAEDMATEADLAAVQRKNFATYNDFLREFTLVALRIPRVTDRIMRYDQPPLDVRDRPYTAMHTPVGQLQMQMTPMGFTNAVADAQRRMLAVAGDMFPEKCEPYIDDNSIKGTQEKDETEVQPGILSIAQELRDDDNEEEESSDGDDGEESNDDDDEEEESNNDDEEEELSEDEESEDTDSEDNEVKDASEVDVDMLKKSLFGKFLGEANQIVAQKVLRVTFNGIKVCTKAWGRLYGCSTTRVARLRKDFRDGLVFCFSRKLTVHDAFDLPELQHIITESYKVEQDHGVYVEETTETMDWKLYIQDHLQNVNDISFNQHFRIKRNGDGEVRIWSKQYHNSQWQPNDREGLDIFKSEPTEQVQASPKHAIRSLEARFRLTCRGEDERSDKVGSSEGHVRNRKMGGSSKFKVDDDVLSIAALKANVQVAGIDKHIITNLEWVIHPRSVRTCCHASLGSGYVLMCGLHNGRHVCNPIIQPGTTLVGVHLGRSKEVRGNTRVIAEVAIIRRHPRGWRDGVVVDYLHVGKMEIPLLVVTNNLSKNIPESPVHDLGLTIRVRMVRRGEAELSAVYLVEPSPESAGKARVTVRYDAQR</sequence>
<dbReference type="Proteomes" id="UP000265515">
    <property type="component" value="Unassembled WGS sequence"/>
</dbReference>
<dbReference type="Gene3D" id="3.30.70.270">
    <property type="match status" value="1"/>
</dbReference>
<keyword evidence="4" id="KW-1185">Reference proteome</keyword>
<feature type="domain" description="DUF7869" evidence="2">
    <location>
        <begin position="588"/>
        <end position="669"/>
    </location>
</feature>
<feature type="region of interest" description="Disordered" evidence="1">
    <location>
        <begin position="460"/>
        <end position="521"/>
    </location>
</feature>
<dbReference type="Pfam" id="PF25273">
    <property type="entry name" value="DUF7869"/>
    <property type="match status" value="1"/>
</dbReference>
<feature type="compositionally biased region" description="Basic and acidic residues" evidence="1">
    <location>
        <begin position="65"/>
        <end position="76"/>
    </location>
</feature>
<proteinExistence type="predicted"/>
<feature type="compositionally biased region" description="Basic and acidic residues" evidence="1">
    <location>
        <begin position="89"/>
        <end position="113"/>
    </location>
</feature>
<feature type="compositionally biased region" description="Basic and acidic residues" evidence="1">
    <location>
        <begin position="158"/>
        <end position="169"/>
    </location>
</feature>
<reference evidence="3 4" key="1">
    <citation type="journal article" date="2018" name="Cell">
        <title>The Chara Genome: Secondary Complexity and Implications for Plant Terrestrialization.</title>
        <authorList>
            <person name="Nishiyama T."/>
            <person name="Sakayama H."/>
            <person name="Vries J.D."/>
            <person name="Buschmann H."/>
            <person name="Saint-Marcoux D."/>
            <person name="Ullrich K.K."/>
            <person name="Haas F.B."/>
            <person name="Vanderstraeten L."/>
            <person name="Becker D."/>
            <person name="Lang D."/>
            <person name="Vosolsobe S."/>
            <person name="Rombauts S."/>
            <person name="Wilhelmsson P.K.I."/>
            <person name="Janitza P."/>
            <person name="Kern R."/>
            <person name="Heyl A."/>
            <person name="Rumpler F."/>
            <person name="Villalobos L.I.A.C."/>
            <person name="Clay J.M."/>
            <person name="Skokan R."/>
            <person name="Toyoda A."/>
            <person name="Suzuki Y."/>
            <person name="Kagoshima H."/>
            <person name="Schijlen E."/>
            <person name="Tajeshwar N."/>
            <person name="Catarino B."/>
            <person name="Hetherington A.J."/>
            <person name="Saltykova A."/>
            <person name="Bonnot C."/>
            <person name="Breuninger H."/>
            <person name="Symeonidi A."/>
            <person name="Radhakrishnan G.V."/>
            <person name="Van Nieuwerburgh F."/>
            <person name="Deforce D."/>
            <person name="Chang C."/>
            <person name="Karol K.G."/>
            <person name="Hedrich R."/>
            <person name="Ulvskov P."/>
            <person name="Glockner G."/>
            <person name="Delwiche C.F."/>
            <person name="Petrasek J."/>
            <person name="Van de Peer Y."/>
            <person name="Friml J."/>
            <person name="Beilby M."/>
            <person name="Dolan L."/>
            <person name="Kohara Y."/>
            <person name="Sugano S."/>
            <person name="Fujiyama A."/>
            <person name="Delaux P.-M."/>
            <person name="Quint M."/>
            <person name="TheiBen G."/>
            <person name="Hagemann M."/>
            <person name="Harholt J."/>
            <person name="Dunand C."/>
            <person name="Zachgo S."/>
            <person name="Langdale J."/>
            <person name="Maumus F."/>
            <person name="Straeten D.V.D."/>
            <person name="Gould S.B."/>
            <person name="Rensing S.A."/>
        </authorList>
    </citation>
    <scope>NUCLEOTIDE SEQUENCE [LARGE SCALE GENOMIC DNA]</scope>
    <source>
        <strain evidence="3 4">S276</strain>
    </source>
</reference>
<dbReference type="EMBL" id="BFEA01000285">
    <property type="protein sequence ID" value="GBG78055.1"/>
    <property type="molecule type" value="Genomic_DNA"/>
</dbReference>
<dbReference type="Gene3D" id="3.10.10.10">
    <property type="entry name" value="HIV Type 1 Reverse Transcriptase, subunit A, domain 1"/>
    <property type="match status" value="1"/>
</dbReference>